<comment type="subcellular location">
    <subcellularLocation>
        <location evidence="1">Nucleus</location>
    </subcellularLocation>
</comment>
<dbReference type="PROSITE" id="PS50048">
    <property type="entry name" value="ZN2_CY6_FUNGAL_2"/>
    <property type="match status" value="1"/>
</dbReference>
<evidence type="ECO:0000256" key="2">
    <source>
        <dbReference type="ARBA" id="ARBA00022723"/>
    </source>
</evidence>
<keyword evidence="6" id="KW-0539">Nucleus</keyword>
<keyword evidence="5" id="KW-0804">Transcription</keyword>
<keyword evidence="4" id="KW-0238">DNA-binding</keyword>
<dbReference type="InterPro" id="IPR001138">
    <property type="entry name" value="Zn2Cys6_DnaBD"/>
</dbReference>
<organism evidence="9 10">
    <name type="scientific">Cylindrobasidium torrendii FP15055 ss-10</name>
    <dbReference type="NCBI Taxonomy" id="1314674"/>
    <lineage>
        <taxon>Eukaryota</taxon>
        <taxon>Fungi</taxon>
        <taxon>Dikarya</taxon>
        <taxon>Basidiomycota</taxon>
        <taxon>Agaricomycotina</taxon>
        <taxon>Agaricomycetes</taxon>
        <taxon>Agaricomycetidae</taxon>
        <taxon>Agaricales</taxon>
        <taxon>Marasmiineae</taxon>
        <taxon>Physalacriaceae</taxon>
        <taxon>Cylindrobasidium</taxon>
    </lineage>
</organism>
<accession>A0A0D7BI09</accession>
<dbReference type="STRING" id="1314674.A0A0D7BI09"/>
<dbReference type="GO" id="GO:0006351">
    <property type="term" value="P:DNA-templated transcription"/>
    <property type="evidence" value="ECO:0007669"/>
    <property type="project" value="InterPro"/>
</dbReference>
<evidence type="ECO:0000259" key="8">
    <source>
        <dbReference type="PROSITE" id="PS50048"/>
    </source>
</evidence>
<dbReference type="GO" id="GO:0000976">
    <property type="term" value="F:transcription cis-regulatory region binding"/>
    <property type="evidence" value="ECO:0007669"/>
    <property type="project" value="TreeGrafter"/>
</dbReference>
<dbReference type="Proteomes" id="UP000054007">
    <property type="component" value="Unassembled WGS sequence"/>
</dbReference>
<evidence type="ECO:0000256" key="5">
    <source>
        <dbReference type="ARBA" id="ARBA00023163"/>
    </source>
</evidence>
<dbReference type="InterPro" id="IPR036864">
    <property type="entry name" value="Zn2-C6_fun-type_DNA-bd_sf"/>
</dbReference>
<dbReference type="OrthoDB" id="3163292at2759"/>
<dbReference type="PANTHER" id="PTHR31845:SF19">
    <property type="entry name" value="TRANSCRIPTION FACTOR DOMAIN-CONTAINING PROTEIN"/>
    <property type="match status" value="1"/>
</dbReference>
<dbReference type="Pfam" id="PF04082">
    <property type="entry name" value="Fungal_trans"/>
    <property type="match status" value="1"/>
</dbReference>
<evidence type="ECO:0000256" key="4">
    <source>
        <dbReference type="ARBA" id="ARBA00023125"/>
    </source>
</evidence>
<feature type="compositionally biased region" description="Pro residues" evidence="7">
    <location>
        <begin position="571"/>
        <end position="582"/>
    </location>
</feature>
<sequence length="736" mass="83485">MSVQQSTSVPVSEHFVTRIARGCLSCRAKKMRCVGLDDTAVACERCKQQNIVCVFEKHRHPRKPGSKLSEASKMLRRLEKGLVNGQRRSMTQSNVAGPSTSYPRPTTTHYPTGEPRTLGVDEEIDDEDESVFTAQVIHKESKRNHFLRTILNPVNDDVQPRRLQPSDAYTIPDDVRDPITAGYITEDDANTLFDAMFIRLNPFINLFDPALHTVRYVRSKSSFLFSVLIACGCRFFKTEVFKQCQQMAQEFAIQAFAEQSKSIEVCQAFACLIYWRDPDDNRTWTYIGYACRMAIELSLNQVLPTVPPRHETDLQFLERRNRERTYLVLFIHDRSLSTQTGKIWMLPEDDLVRSVNHWHECGGSSRRPEDVIVAAFTTLRHITAETTETFRDSRTRSDHSDMKYEVVLQNCNGKLTRWMEHWTGEMQRAGGQTFHFSFLSFFRLYDRLFLNSFGIQYCSVMPSETAVTACYTSATEALRILARDFALLNMLRYCQDSVITMSAYAAVFLLKLLRSSLLPRLKDSAREIYSLIIETADAFEAASSVSPESEHTAYHARFLRGLLHNGLFTPASPPPPHPPPASRPARNSFQSYTQPVSQTIPLPLPDATQNGYAAPPAPAIQYPPQPVFQYQQHNAMARYAPGPVAPLPPPPPGSQEQLDVQYWRNMFMTLGFGGHGDNPNPMAAIMTQPQTMYGNEEQMQMQQQETRMQSGRGLQDGMQRTSGPGGYANGFVVYER</sequence>
<evidence type="ECO:0000256" key="7">
    <source>
        <dbReference type="SAM" id="MobiDB-lite"/>
    </source>
</evidence>
<gene>
    <name evidence="9" type="ORF">CYLTODRAFT_435935</name>
</gene>
<proteinExistence type="predicted"/>
<evidence type="ECO:0000256" key="6">
    <source>
        <dbReference type="ARBA" id="ARBA00023242"/>
    </source>
</evidence>
<dbReference type="Gene3D" id="4.10.240.10">
    <property type="entry name" value="Zn(2)-C6 fungal-type DNA-binding domain"/>
    <property type="match status" value="1"/>
</dbReference>
<dbReference type="CDD" id="cd00067">
    <property type="entry name" value="GAL4"/>
    <property type="match status" value="1"/>
</dbReference>
<dbReference type="CDD" id="cd12148">
    <property type="entry name" value="fungal_TF_MHR"/>
    <property type="match status" value="1"/>
</dbReference>
<feature type="region of interest" description="Disordered" evidence="7">
    <location>
        <begin position="87"/>
        <end position="119"/>
    </location>
</feature>
<dbReference type="SUPFAM" id="SSF57701">
    <property type="entry name" value="Zn2/Cys6 DNA-binding domain"/>
    <property type="match status" value="1"/>
</dbReference>
<dbReference type="PANTHER" id="PTHR31845">
    <property type="entry name" value="FINGER DOMAIN PROTEIN, PUTATIVE-RELATED"/>
    <property type="match status" value="1"/>
</dbReference>
<keyword evidence="10" id="KW-1185">Reference proteome</keyword>
<feature type="compositionally biased region" description="Polar residues" evidence="7">
    <location>
        <begin position="87"/>
        <end position="110"/>
    </location>
</feature>
<feature type="region of interest" description="Disordered" evidence="7">
    <location>
        <begin position="569"/>
        <end position="591"/>
    </location>
</feature>
<dbReference type="InterPro" id="IPR007219">
    <property type="entry name" value="XnlR_reg_dom"/>
</dbReference>
<reference evidence="9 10" key="1">
    <citation type="journal article" date="2015" name="Fungal Genet. Biol.">
        <title>Evolution of novel wood decay mechanisms in Agaricales revealed by the genome sequences of Fistulina hepatica and Cylindrobasidium torrendii.</title>
        <authorList>
            <person name="Floudas D."/>
            <person name="Held B.W."/>
            <person name="Riley R."/>
            <person name="Nagy L.G."/>
            <person name="Koehler G."/>
            <person name="Ransdell A.S."/>
            <person name="Younus H."/>
            <person name="Chow J."/>
            <person name="Chiniquy J."/>
            <person name="Lipzen A."/>
            <person name="Tritt A."/>
            <person name="Sun H."/>
            <person name="Haridas S."/>
            <person name="LaButti K."/>
            <person name="Ohm R.A."/>
            <person name="Kues U."/>
            <person name="Blanchette R.A."/>
            <person name="Grigoriev I.V."/>
            <person name="Minto R.E."/>
            <person name="Hibbett D.S."/>
        </authorList>
    </citation>
    <scope>NUCLEOTIDE SEQUENCE [LARGE SCALE GENOMIC DNA]</scope>
    <source>
        <strain evidence="9 10">FP15055 ss-10</strain>
    </source>
</reference>
<dbReference type="GO" id="GO:0005634">
    <property type="term" value="C:nucleus"/>
    <property type="evidence" value="ECO:0007669"/>
    <property type="project" value="UniProtKB-SubCell"/>
</dbReference>
<keyword evidence="2" id="KW-0479">Metal-binding</keyword>
<dbReference type="GO" id="GO:0000981">
    <property type="term" value="F:DNA-binding transcription factor activity, RNA polymerase II-specific"/>
    <property type="evidence" value="ECO:0007669"/>
    <property type="project" value="InterPro"/>
</dbReference>
<dbReference type="AlphaFoldDB" id="A0A0D7BI09"/>
<dbReference type="InterPro" id="IPR051089">
    <property type="entry name" value="prtT"/>
</dbReference>
<protein>
    <recommendedName>
        <fullName evidence="8">Zn(2)-C6 fungal-type domain-containing protein</fullName>
    </recommendedName>
</protein>
<dbReference type="SMART" id="SM00066">
    <property type="entry name" value="GAL4"/>
    <property type="match status" value="1"/>
</dbReference>
<dbReference type="EMBL" id="KN880477">
    <property type="protein sequence ID" value="KIY69860.1"/>
    <property type="molecule type" value="Genomic_DNA"/>
</dbReference>
<dbReference type="GO" id="GO:0008270">
    <property type="term" value="F:zinc ion binding"/>
    <property type="evidence" value="ECO:0007669"/>
    <property type="project" value="InterPro"/>
</dbReference>
<evidence type="ECO:0000256" key="1">
    <source>
        <dbReference type="ARBA" id="ARBA00004123"/>
    </source>
</evidence>
<evidence type="ECO:0000313" key="9">
    <source>
        <dbReference type="EMBL" id="KIY69860.1"/>
    </source>
</evidence>
<evidence type="ECO:0000313" key="10">
    <source>
        <dbReference type="Proteomes" id="UP000054007"/>
    </source>
</evidence>
<evidence type="ECO:0000256" key="3">
    <source>
        <dbReference type="ARBA" id="ARBA00023015"/>
    </source>
</evidence>
<feature type="domain" description="Zn(2)-C6 fungal-type" evidence="8">
    <location>
        <begin position="22"/>
        <end position="55"/>
    </location>
</feature>
<dbReference type="PROSITE" id="PS00463">
    <property type="entry name" value="ZN2_CY6_FUNGAL_1"/>
    <property type="match status" value="1"/>
</dbReference>
<name>A0A0D7BI09_9AGAR</name>
<keyword evidence="3" id="KW-0805">Transcription regulation</keyword>